<protein>
    <submittedName>
        <fullName evidence="6">Transcriptional regulator, TetR family</fullName>
    </submittedName>
</protein>
<dbReference type="Gene3D" id="1.10.357.10">
    <property type="entry name" value="Tetracycline Repressor, domain 2"/>
    <property type="match status" value="1"/>
</dbReference>
<keyword evidence="1" id="KW-0805">Transcription regulation</keyword>
<evidence type="ECO:0000256" key="1">
    <source>
        <dbReference type="ARBA" id="ARBA00023015"/>
    </source>
</evidence>
<dbReference type="GO" id="GO:0003700">
    <property type="term" value="F:DNA-binding transcription factor activity"/>
    <property type="evidence" value="ECO:0007669"/>
    <property type="project" value="TreeGrafter"/>
</dbReference>
<evidence type="ECO:0000313" key="6">
    <source>
        <dbReference type="EMBL" id="SFJ92520.1"/>
    </source>
</evidence>
<dbReference type="InterPro" id="IPR009057">
    <property type="entry name" value="Homeodomain-like_sf"/>
</dbReference>
<dbReference type="EMBL" id="FOSL01000001">
    <property type="protein sequence ID" value="SFJ92520.1"/>
    <property type="molecule type" value="Genomic_DNA"/>
</dbReference>
<dbReference type="Gene3D" id="1.10.10.60">
    <property type="entry name" value="Homeodomain-like"/>
    <property type="match status" value="1"/>
</dbReference>
<gene>
    <name evidence="6" type="ORF">SAMN04488498_101334</name>
</gene>
<keyword evidence="3" id="KW-0804">Transcription</keyword>
<dbReference type="SUPFAM" id="SSF46689">
    <property type="entry name" value="Homeodomain-like"/>
    <property type="match status" value="1"/>
</dbReference>
<feature type="domain" description="HTH tetR-type" evidence="5">
    <location>
        <begin position="17"/>
        <end position="77"/>
    </location>
</feature>
<feature type="DNA-binding region" description="H-T-H motif" evidence="4">
    <location>
        <begin position="40"/>
        <end position="59"/>
    </location>
</feature>
<dbReference type="AlphaFoldDB" id="A0A1I3VBK3"/>
<organism evidence="6 7">
    <name type="scientific">Neomesorhizobium albiziae</name>
    <dbReference type="NCBI Taxonomy" id="335020"/>
    <lineage>
        <taxon>Bacteria</taxon>
        <taxon>Pseudomonadati</taxon>
        <taxon>Pseudomonadota</taxon>
        <taxon>Alphaproteobacteria</taxon>
        <taxon>Hyphomicrobiales</taxon>
        <taxon>Phyllobacteriaceae</taxon>
        <taxon>Neomesorhizobium</taxon>
    </lineage>
</organism>
<dbReference type="InterPro" id="IPR001647">
    <property type="entry name" value="HTH_TetR"/>
</dbReference>
<dbReference type="PANTHER" id="PTHR30055">
    <property type="entry name" value="HTH-TYPE TRANSCRIPTIONAL REGULATOR RUTR"/>
    <property type="match status" value="1"/>
</dbReference>
<evidence type="ECO:0000256" key="2">
    <source>
        <dbReference type="ARBA" id="ARBA00023125"/>
    </source>
</evidence>
<dbReference type="Pfam" id="PF00440">
    <property type="entry name" value="TetR_N"/>
    <property type="match status" value="1"/>
</dbReference>
<evidence type="ECO:0000256" key="3">
    <source>
        <dbReference type="ARBA" id="ARBA00023163"/>
    </source>
</evidence>
<reference evidence="6 7" key="1">
    <citation type="submission" date="2016-10" db="EMBL/GenBank/DDBJ databases">
        <authorList>
            <person name="Varghese N."/>
            <person name="Submissions S."/>
        </authorList>
    </citation>
    <scope>NUCLEOTIDE SEQUENCE [LARGE SCALE GENOMIC DNA]</scope>
    <source>
        <strain evidence="6 7">DSM 21822</strain>
    </source>
</reference>
<evidence type="ECO:0000256" key="4">
    <source>
        <dbReference type="PROSITE-ProRule" id="PRU00335"/>
    </source>
</evidence>
<proteinExistence type="predicted"/>
<dbReference type="InterPro" id="IPR039536">
    <property type="entry name" value="TetR_C_Proteobacteria"/>
</dbReference>
<name>A0A1I3VBK3_9HYPH</name>
<evidence type="ECO:0000313" key="7">
    <source>
        <dbReference type="Proteomes" id="UP000323300"/>
    </source>
</evidence>
<dbReference type="GO" id="GO:0000976">
    <property type="term" value="F:transcription cis-regulatory region binding"/>
    <property type="evidence" value="ECO:0007669"/>
    <property type="project" value="TreeGrafter"/>
</dbReference>
<keyword evidence="2 4" id="KW-0238">DNA-binding</keyword>
<dbReference type="Pfam" id="PF14246">
    <property type="entry name" value="TetR_C_7"/>
    <property type="match status" value="1"/>
</dbReference>
<dbReference type="PANTHER" id="PTHR30055:SF146">
    <property type="entry name" value="HTH-TYPE TRANSCRIPTIONAL DUAL REGULATOR CECR"/>
    <property type="match status" value="1"/>
</dbReference>
<accession>A0A1I3VBK3</accession>
<dbReference type="PROSITE" id="PS50977">
    <property type="entry name" value="HTH_TETR_2"/>
    <property type="match status" value="1"/>
</dbReference>
<evidence type="ECO:0000259" key="5">
    <source>
        <dbReference type="PROSITE" id="PS50977"/>
    </source>
</evidence>
<dbReference type="InterPro" id="IPR050109">
    <property type="entry name" value="HTH-type_TetR-like_transc_reg"/>
</dbReference>
<dbReference type="OrthoDB" id="9816431at2"/>
<dbReference type="FunFam" id="1.10.10.60:FF:000141">
    <property type="entry name" value="TetR family transcriptional regulator"/>
    <property type="match status" value="1"/>
</dbReference>
<dbReference type="Proteomes" id="UP000323300">
    <property type="component" value="Unassembled WGS sequence"/>
</dbReference>
<dbReference type="PRINTS" id="PR00455">
    <property type="entry name" value="HTHTETR"/>
</dbReference>
<sequence>MREILRPQFDQSLRTHTAKRESIIDAAANVFCREGFSGANIDLIAAEAGVSRQTVYNHHGDKENLLSAVVAEITERCNARSFAVLGTFPDHPENLEADLVAFAIRLNKSCICDRDGKFLRKLIQTEGERNPQLFAGWRKDGPGKIWSALAARFARLAFSGHLDIDDPDAAARQFLALINADLQLPMMLGEQLSEEQLNASATNAVRTFLRAFGRRADTSAPETAKVSA</sequence>
<keyword evidence="7" id="KW-1185">Reference proteome</keyword>